<evidence type="ECO:0000313" key="10">
    <source>
        <dbReference type="Proteomes" id="UP000291469"/>
    </source>
</evidence>
<keyword evidence="6 7" id="KW-0472">Membrane</keyword>
<keyword evidence="10" id="KW-1185">Reference proteome</keyword>
<dbReference type="GO" id="GO:0055085">
    <property type="term" value="P:transmembrane transport"/>
    <property type="evidence" value="ECO:0007669"/>
    <property type="project" value="InterPro"/>
</dbReference>
<accession>A0A411YC81</accession>
<comment type="similarity">
    <text evidence="7">Belongs to the binding-protein-dependent transport system permease family.</text>
</comment>
<proteinExistence type="inferred from homology"/>
<feature type="transmembrane region" description="Helical" evidence="7">
    <location>
        <begin position="246"/>
        <end position="271"/>
    </location>
</feature>
<feature type="transmembrane region" description="Helical" evidence="7">
    <location>
        <begin position="26"/>
        <end position="48"/>
    </location>
</feature>
<keyword evidence="3" id="KW-1003">Cell membrane</keyword>
<dbReference type="CDD" id="cd06261">
    <property type="entry name" value="TM_PBP2"/>
    <property type="match status" value="1"/>
</dbReference>
<evidence type="ECO:0000313" key="9">
    <source>
        <dbReference type="EMBL" id="QBI18757.1"/>
    </source>
</evidence>
<evidence type="ECO:0000259" key="8">
    <source>
        <dbReference type="PROSITE" id="PS50928"/>
    </source>
</evidence>
<dbReference type="OrthoDB" id="3521657at2"/>
<evidence type="ECO:0000256" key="3">
    <source>
        <dbReference type="ARBA" id="ARBA00022475"/>
    </source>
</evidence>
<dbReference type="AlphaFoldDB" id="A0A411YC81"/>
<evidence type="ECO:0000256" key="4">
    <source>
        <dbReference type="ARBA" id="ARBA00022692"/>
    </source>
</evidence>
<evidence type="ECO:0000256" key="2">
    <source>
        <dbReference type="ARBA" id="ARBA00022448"/>
    </source>
</evidence>
<feature type="domain" description="ABC transmembrane type-1" evidence="8">
    <location>
        <begin position="81"/>
        <end position="271"/>
    </location>
</feature>
<dbReference type="Proteomes" id="UP000291469">
    <property type="component" value="Chromosome"/>
</dbReference>
<feature type="transmembrane region" description="Helical" evidence="7">
    <location>
        <begin position="195"/>
        <end position="216"/>
    </location>
</feature>
<dbReference type="PANTHER" id="PTHR43744">
    <property type="entry name" value="ABC TRANSPORTER PERMEASE PROTEIN MG189-RELATED-RELATED"/>
    <property type="match status" value="1"/>
</dbReference>
<evidence type="ECO:0000256" key="7">
    <source>
        <dbReference type="RuleBase" id="RU363032"/>
    </source>
</evidence>
<dbReference type="Pfam" id="PF00528">
    <property type="entry name" value="BPD_transp_1"/>
    <property type="match status" value="1"/>
</dbReference>
<dbReference type="InterPro" id="IPR035906">
    <property type="entry name" value="MetI-like_sf"/>
</dbReference>
<evidence type="ECO:0000256" key="5">
    <source>
        <dbReference type="ARBA" id="ARBA00022989"/>
    </source>
</evidence>
<dbReference type="InterPro" id="IPR000515">
    <property type="entry name" value="MetI-like"/>
</dbReference>
<keyword evidence="2 7" id="KW-0813">Transport</keyword>
<protein>
    <submittedName>
        <fullName evidence="9">Carbohydrate ABC transporter permease</fullName>
    </submittedName>
</protein>
<evidence type="ECO:0000256" key="6">
    <source>
        <dbReference type="ARBA" id="ARBA00023136"/>
    </source>
</evidence>
<dbReference type="GO" id="GO:0005886">
    <property type="term" value="C:plasma membrane"/>
    <property type="evidence" value="ECO:0007669"/>
    <property type="project" value="UniProtKB-SubCell"/>
</dbReference>
<feature type="transmembrane region" description="Helical" evidence="7">
    <location>
        <begin position="113"/>
        <end position="133"/>
    </location>
</feature>
<feature type="transmembrane region" description="Helical" evidence="7">
    <location>
        <begin position="80"/>
        <end position="106"/>
    </location>
</feature>
<feature type="transmembrane region" description="Helical" evidence="7">
    <location>
        <begin position="145"/>
        <end position="166"/>
    </location>
</feature>
<dbReference type="KEGG" id="erz:ER308_03790"/>
<keyword evidence="4 7" id="KW-0812">Transmembrane</keyword>
<dbReference type="PROSITE" id="PS50928">
    <property type="entry name" value="ABC_TM1"/>
    <property type="match status" value="1"/>
</dbReference>
<dbReference type="PANTHER" id="PTHR43744:SF3">
    <property type="entry name" value="LACTOSE TRANSPORT SYSTEM PERMEASE PROTEIN LACG"/>
    <property type="match status" value="1"/>
</dbReference>
<sequence>MSDTFVTPDRARRIARWERTATRLEVLAAWLIALLWLAPLAYIFWAAFRETEVALSFQPFTGWTFDNLVTVWNTAPFDRFYFNTTVLVIGLSAGQIILGSLAAYAFARYRFPLHNFMFTLVLLQLMIFPEVLLGENFRLVANLGLADTLAGIGLPYLASAFFIFLLRQSFKSVPLELVEAAEVEGASRLEILWKVYVPVARPTIIAFGLVSVSFHWNNFLWPLVITQSVESRPITVGIYRFLSPEIGINFTALTAGTVITVLPLLALFLVAQRAFIQNFLRSGIK</sequence>
<organism evidence="9 10">
    <name type="scientific">Egibacter rhizosphaerae</name>
    <dbReference type="NCBI Taxonomy" id="1670831"/>
    <lineage>
        <taxon>Bacteria</taxon>
        <taxon>Bacillati</taxon>
        <taxon>Actinomycetota</taxon>
        <taxon>Nitriliruptoria</taxon>
        <taxon>Egibacterales</taxon>
        <taxon>Egibacteraceae</taxon>
        <taxon>Egibacter</taxon>
    </lineage>
</organism>
<dbReference type="EMBL" id="CP036402">
    <property type="protein sequence ID" value="QBI18757.1"/>
    <property type="molecule type" value="Genomic_DNA"/>
</dbReference>
<name>A0A411YC81_9ACTN</name>
<gene>
    <name evidence="9" type="ORF">ER308_03790</name>
</gene>
<comment type="subcellular location">
    <subcellularLocation>
        <location evidence="1 7">Cell membrane</location>
        <topology evidence="1 7">Multi-pass membrane protein</topology>
    </subcellularLocation>
</comment>
<dbReference type="RefSeq" id="WP_131153755.1">
    <property type="nucleotide sequence ID" value="NZ_CP036402.1"/>
</dbReference>
<keyword evidence="5 7" id="KW-1133">Transmembrane helix</keyword>
<dbReference type="Gene3D" id="1.10.3720.10">
    <property type="entry name" value="MetI-like"/>
    <property type="match status" value="1"/>
</dbReference>
<evidence type="ECO:0000256" key="1">
    <source>
        <dbReference type="ARBA" id="ARBA00004651"/>
    </source>
</evidence>
<dbReference type="SUPFAM" id="SSF161098">
    <property type="entry name" value="MetI-like"/>
    <property type="match status" value="1"/>
</dbReference>
<reference evidence="9 10" key="1">
    <citation type="submission" date="2019-01" db="EMBL/GenBank/DDBJ databases">
        <title>Egibacter rhizosphaerae EGI 80759T.</title>
        <authorList>
            <person name="Chen D.-D."/>
            <person name="Tian Y."/>
            <person name="Jiao J.-Y."/>
            <person name="Zhang X.-T."/>
            <person name="Zhang Y.-G."/>
            <person name="Zhang Y."/>
            <person name="Xiao M."/>
            <person name="Shu W.-S."/>
            <person name="Li W.-J."/>
        </authorList>
    </citation>
    <scope>NUCLEOTIDE SEQUENCE [LARGE SCALE GENOMIC DNA]</scope>
    <source>
        <strain evidence="9 10">EGI 80759</strain>
    </source>
</reference>